<keyword evidence="3" id="KW-0808">Transferase</keyword>
<dbReference type="InterPro" id="IPR050194">
    <property type="entry name" value="Glycosyltransferase_grp1"/>
</dbReference>
<dbReference type="SUPFAM" id="SSF53756">
    <property type="entry name" value="UDP-Glycosyltransferase/glycogen phosphorylase"/>
    <property type="match status" value="1"/>
</dbReference>
<dbReference type="Pfam" id="PF13439">
    <property type="entry name" value="Glyco_transf_4"/>
    <property type="match status" value="1"/>
</dbReference>
<accession>A0A2G6JN48</accession>
<dbReference type="InterPro" id="IPR001296">
    <property type="entry name" value="Glyco_trans_1"/>
</dbReference>
<feature type="domain" description="Glycosyl transferase family 1" evidence="1">
    <location>
        <begin position="262"/>
        <end position="372"/>
    </location>
</feature>
<proteinExistence type="predicted"/>
<dbReference type="Pfam" id="PF00534">
    <property type="entry name" value="Glycos_transf_1"/>
    <property type="match status" value="1"/>
</dbReference>
<dbReference type="EMBL" id="PDSH01000015">
    <property type="protein sequence ID" value="PIE24847.1"/>
    <property type="molecule type" value="Genomic_DNA"/>
</dbReference>
<dbReference type="PANTHER" id="PTHR45947">
    <property type="entry name" value="SULFOQUINOVOSYL TRANSFERASE SQD2"/>
    <property type="match status" value="1"/>
</dbReference>
<evidence type="ECO:0000259" key="2">
    <source>
        <dbReference type="Pfam" id="PF13439"/>
    </source>
</evidence>
<evidence type="ECO:0000313" key="4">
    <source>
        <dbReference type="Proteomes" id="UP000243469"/>
    </source>
</evidence>
<name>A0A2G6JN48_NEPCE</name>
<dbReference type="AlphaFoldDB" id="A0A2G6JN48"/>
<dbReference type="InterPro" id="IPR028098">
    <property type="entry name" value="Glyco_trans_4-like_N"/>
</dbReference>
<protein>
    <submittedName>
        <fullName evidence="3">Glycosyltransferase</fullName>
    </submittedName>
</protein>
<feature type="domain" description="Glycosyltransferase subfamily 4-like N-terminal" evidence="2">
    <location>
        <begin position="17"/>
        <end position="214"/>
    </location>
</feature>
<dbReference type="Gene3D" id="3.40.50.2000">
    <property type="entry name" value="Glycogen Phosphorylase B"/>
    <property type="match status" value="2"/>
</dbReference>
<reference evidence="3 4" key="1">
    <citation type="submission" date="2017-10" db="EMBL/GenBank/DDBJ databases">
        <title>Novel microbial diversity and functional potential in the marine mammal oral microbiome.</title>
        <authorList>
            <person name="Dudek N.K."/>
            <person name="Sun C.L."/>
            <person name="Burstein D."/>
            <person name="Kantor R.S."/>
            <person name="Aliaga Goltsman D.S."/>
            <person name="Bik E.M."/>
            <person name="Thomas B.C."/>
            <person name="Banfield J.F."/>
            <person name="Relman D.A."/>
        </authorList>
    </citation>
    <scope>NUCLEOTIDE SEQUENCE [LARGE SCALE GENOMIC DNA]</scope>
    <source>
        <strain evidence="3">DOLJORAL78_47_21</strain>
    </source>
</reference>
<dbReference type="PANTHER" id="PTHR45947:SF3">
    <property type="entry name" value="SULFOQUINOVOSYL TRANSFERASE SQD2"/>
    <property type="match status" value="1"/>
</dbReference>
<dbReference type="GO" id="GO:0016757">
    <property type="term" value="F:glycosyltransferase activity"/>
    <property type="evidence" value="ECO:0007669"/>
    <property type="project" value="InterPro"/>
</dbReference>
<sequence length="411" mass="46949">MRVLLIDVNYKYSSTGKIVHDLAKELKKSNHDVRVLFGRGESIESDIAVRVASVWEVYFHALMTRLTGLVGFFSYFATKRLLKQIKEFKPDVIHLHELHGYYVNYSEVVRFLKSSNIPVVWTFHCEFAYTGKCGYAYDCEKWKSGCSSCPQIKEYPSSLYFDFTRYMFNEKKKDFDGFHNLTIVTPSHWLARRVKQSFLSDFDIRVVYNGVDTDSIFFPRNSDYLVEKYGLHRKKIVLAVAPNLMDERKGGQWILDLASYYGDDVFFVLIGVKEEVVLNCPMNVVCLPRTKNQSELAEFYSLADVLILTSQKETFSLVTAEGLSCGLPVIGFDSGAPAEVAPAGYGLFSVYGDVVALKNNLDAFLKGDIEFKNKEECRSFAVDNYSNRTMMDAYFCIYTEVLAKSEVLINV</sequence>
<gene>
    <name evidence="3" type="ORF">CSA60_02520</name>
</gene>
<organism evidence="3 4">
    <name type="scientific">Neptuniibacter caesariensis</name>
    <dbReference type="NCBI Taxonomy" id="207954"/>
    <lineage>
        <taxon>Bacteria</taxon>
        <taxon>Pseudomonadati</taxon>
        <taxon>Pseudomonadota</taxon>
        <taxon>Gammaproteobacteria</taxon>
        <taxon>Oceanospirillales</taxon>
        <taxon>Oceanospirillaceae</taxon>
        <taxon>Neptuniibacter</taxon>
    </lineage>
</organism>
<dbReference type="Proteomes" id="UP000243469">
    <property type="component" value="Unassembled WGS sequence"/>
</dbReference>
<evidence type="ECO:0000259" key="1">
    <source>
        <dbReference type="Pfam" id="PF00534"/>
    </source>
</evidence>
<comment type="caution">
    <text evidence="3">The sequence shown here is derived from an EMBL/GenBank/DDBJ whole genome shotgun (WGS) entry which is preliminary data.</text>
</comment>
<evidence type="ECO:0000313" key="3">
    <source>
        <dbReference type="EMBL" id="PIE24847.1"/>
    </source>
</evidence>